<sequence length="124" mass="13736">MKYFWPLSNSITALYGAAVVGLSAVLMHLWQAALSDINTARVISALAIFAFHTLALMALGQQRRDAKLTKLVALLWHLGLWCFVWTILAGVFSLPFYYAQLAPIGGQLLIAAWLLFAVTAWQRS</sequence>
<keyword evidence="1" id="KW-1133">Transmembrane helix</keyword>
<organism evidence="2 3">
    <name type="scientific">Rheinheimera baltica</name>
    <dbReference type="NCBI Taxonomy" id="67576"/>
    <lineage>
        <taxon>Bacteria</taxon>
        <taxon>Pseudomonadati</taxon>
        <taxon>Pseudomonadota</taxon>
        <taxon>Gammaproteobacteria</taxon>
        <taxon>Chromatiales</taxon>
        <taxon>Chromatiaceae</taxon>
        <taxon>Rheinheimera</taxon>
    </lineage>
</organism>
<proteinExistence type="predicted"/>
<feature type="transmembrane region" description="Helical" evidence="1">
    <location>
        <begin position="71"/>
        <end position="98"/>
    </location>
</feature>
<reference evidence="2 3" key="1">
    <citation type="submission" date="2022-11" db="EMBL/GenBank/DDBJ databases">
        <title>Viruses from the air-sea interface of a natural surface slick.</title>
        <authorList>
            <person name="Rahlff J."/>
            <person name="Holmfeldt K."/>
        </authorList>
    </citation>
    <scope>NUCLEOTIDE SEQUENCE [LARGE SCALE GENOMIC DNA]</scope>
    <source>
        <strain evidence="2 3">SMS4</strain>
    </source>
</reference>
<feature type="transmembrane region" description="Helical" evidence="1">
    <location>
        <begin position="104"/>
        <end position="121"/>
    </location>
</feature>
<feature type="transmembrane region" description="Helical" evidence="1">
    <location>
        <begin position="12"/>
        <end position="30"/>
    </location>
</feature>
<name>A0ABT9I2N6_9GAMM</name>
<gene>
    <name evidence="2" type="ORF">ORJ04_16965</name>
</gene>
<comment type="caution">
    <text evidence="2">The sequence shown here is derived from an EMBL/GenBank/DDBJ whole genome shotgun (WGS) entry which is preliminary data.</text>
</comment>
<accession>A0ABT9I2N6</accession>
<keyword evidence="1" id="KW-0472">Membrane</keyword>
<dbReference type="RefSeq" id="WP_027671534.1">
    <property type="nucleotide sequence ID" value="NZ_JAPJDZ010000058.1"/>
</dbReference>
<evidence type="ECO:0000313" key="3">
    <source>
        <dbReference type="Proteomes" id="UP001231109"/>
    </source>
</evidence>
<dbReference type="EMBL" id="JAPJDZ010000058">
    <property type="protein sequence ID" value="MDP5137650.1"/>
    <property type="molecule type" value="Genomic_DNA"/>
</dbReference>
<keyword evidence="1" id="KW-0812">Transmembrane</keyword>
<evidence type="ECO:0000256" key="1">
    <source>
        <dbReference type="SAM" id="Phobius"/>
    </source>
</evidence>
<feature type="transmembrane region" description="Helical" evidence="1">
    <location>
        <begin position="42"/>
        <end position="59"/>
    </location>
</feature>
<evidence type="ECO:0000313" key="2">
    <source>
        <dbReference type="EMBL" id="MDP5137650.1"/>
    </source>
</evidence>
<evidence type="ECO:0008006" key="4">
    <source>
        <dbReference type="Google" id="ProtNLM"/>
    </source>
</evidence>
<keyword evidence="3" id="KW-1185">Reference proteome</keyword>
<dbReference type="Proteomes" id="UP001231109">
    <property type="component" value="Unassembled WGS sequence"/>
</dbReference>
<protein>
    <recommendedName>
        <fullName evidence="4">DUF423 domain-containing protein</fullName>
    </recommendedName>
</protein>